<gene>
    <name evidence="12" type="primary">RUB1</name>
    <name evidence="12" type="ORF">Zm00014a_027739</name>
</gene>
<evidence type="ECO:0000256" key="8">
    <source>
        <dbReference type="ARBA" id="ARBA00030005"/>
    </source>
</evidence>
<dbReference type="GO" id="GO:0140662">
    <property type="term" value="F:ATP-dependent protein folding chaperone"/>
    <property type="evidence" value="ECO:0007669"/>
    <property type="project" value="InterPro"/>
</dbReference>
<dbReference type="NCBIfam" id="NF009489">
    <property type="entry name" value="PRK12851.1"/>
    <property type="match status" value="1"/>
</dbReference>
<dbReference type="InterPro" id="IPR027410">
    <property type="entry name" value="TCP-1-like_intermed_sf"/>
</dbReference>
<dbReference type="SUPFAM" id="SSF52029">
    <property type="entry name" value="GroEL apical domain-like"/>
    <property type="match status" value="1"/>
</dbReference>
<feature type="compositionally biased region" description="Basic and acidic residues" evidence="10">
    <location>
        <begin position="614"/>
        <end position="624"/>
    </location>
</feature>
<dbReference type="GO" id="GO:0005759">
    <property type="term" value="C:mitochondrial matrix"/>
    <property type="evidence" value="ECO:0007669"/>
    <property type="project" value="UniProtKB-SubCell"/>
</dbReference>
<keyword evidence="5" id="KW-0809">Transit peptide</keyword>
<feature type="region of interest" description="Disordered" evidence="10">
    <location>
        <begin position="390"/>
        <end position="445"/>
    </location>
</feature>
<feature type="transmembrane region" description="Helical" evidence="11">
    <location>
        <begin position="44"/>
        <end position="62"/>
    </location>
</feature>
<keyword evidence="11" id="KW-1133">Transmembrane helix</keyword>
<dbReference type="GO" id="GO:0005524">
    <property type="term" value="F:ATP binding"/>
    <property type="evidence" value="ECO:0007669"/>
    <property type="project" value="UniProtKB-KW"/>
</dbReference>
<dbReference type="Gene3D" id="1.10.560.10">
    <property type="entry name" value="GroEL-like equatorial domain"/>
    <property type="match status" value="1"/>
</dbReference>
<evidence type="ECO:0000256" key="3">
    <source>
        <dbReference type="ARBA" id="ARBA00022741"/>
    </source>
</evidence>
<dbReference type="GO" id="GO:0042026">
    <property type="term" value="P:protein refolding"/>
    <property type="evidence" value="ECO:0007669"/>
    <property type="project" value="InterPro"/>
</dbReference>
<keyword evidence="4" id="KW-0067">ATP-binding</keyword>
<dbReference type="EMBL" id="NCVQ01000003">
    <property type="protein sequence ID" value="PWZ40433.1"/>
    <property type="molecule type" value="Genomic_DNA"/>
</dbReference>
<dbReference type="InterPro" id="IPR027409">
    <property type="entry name" value="GroEL-like_apical_dom_sf"/>
</dbReference>
<evidence type="ECO:0000256" key="7">
    <source>
        <dbReference type="ARBA" id="ARBA00023186"/>
    </source>
</evidence>
<dbReference type="Gene3D" id="3.50.7.10">
    <property type="entry name" value="GroEL"/>
    <property type="match status" value="1"/>
</dbReference>
<feature type="region of interest" description="Disordered" evidence="10">
    <location>
        <begin position="484"/>
        <end position="505"/>
    </location>
</feature>
<dbReference type="NCBIfam" id="NF000592">
    <property type="entry name" value="PRK00013.1"/>
    <property type="match status" value="1"/>
</dbReference>
<protein>
    <recommendedName>
        <fullName evidence="8">Heat shock protein 60</fullName>
    </recommendedName>
</protein>
<evidence type="ECO:0000256" key="4">
    <source>
        <dbReference type="ARBA" id="ARBA00022840"/>
    </source>
</evidence>
<feature type="compositionally biased region" description="Polar residues" evidence="10">
    <location>
        <begin position="572"/>
        <end position="594"/>
    </location>
</feature>
<keyword evidence="6" id="KW-0496">Mitochondrion</keyword>
<feature type="region of interest" description="Disordered" evidence="10">
    <location>
        <begin position="539"/>
        <end position="630"/>
    </location>
</feature>
<evidence type="ECO:0000256" key="2">
    <source>
        <dbReference type="ARBA" id="ARBA00006607"/>
    </source>
</evidence>
<feature type="compositionally biased region" description="Polar residues" evidence="10">
    <location>
        <begin position="423"/>
        <end position="433"/>
    </location>
</feature>
<dbReference type="Proteomes" id="UP000251960">
    <property type="component" value="Chromosome 2"/>
</dbReference>
<evidence type="ECO:0000256" key="10">
    <source>
        <dbReference type="SAM" id="MobiDB-lite"/>
    </source>
</evidence>
<accession>A0A3L6G116</accession>
<dbReference type="NCBIfam" id="TIGR02348">
    <property type="entry name" value="GroEL"/>
    <property type="match status" value="1"/>
</dbReference>
<dbReference type="AlphaFoldDB" id="A0A3L6G116"/>
<sequence>MARKHGWQLPAHTLQIVAITVFFLLVVAFYAFFVPFLGKQVVEYIAIGVYTPVALAVFILYIRCTSINPADPGIMSKFEDGLINIPTNGSGIEGMNLPQKVNNATGTNSPMSTCRSSLDGHSNQRGSSIGEANMNLGSQLPKKRSSCWLLGGLLCATFVKEDCRKTDDSEQQANGEEALFCTLCNAEWLNNCVGRKNYFTFLALMAISLIWLAIEFGVGIAVIVLCFVDKNASRNIQDKLGNGLTRAPFAVIVGITTYDYVVAMRAMSEAAPEDEEGENIIYSPSNSATTGFSVGSSLGIHHKGAWCTPPRIFIDQDEVIPHLEPGMVPSTVDPDGAGYPERANRAKKAVKISARSLAKLDKNEVMKAAAKARASSSVLRPIDARHGHEADVISSGSASVRSSMSVDYSGTKESNSEMKLSPLHNSYPQSLASQDEYDTGTPTASSLSSLVNIHKLASHSQFSAAPRPAPPERPVPAMVRPPVPTTQITNPGIPRPAVPTTQTTNPMFQSATSYVRENRRASVVWDQEAGRYVSVPAQTRTGTGADLPARNPRFLANPSGEPSSHVRGVAPGNTSSSAMPSGQPSERLTYSGQSIFFGGPMLNTPSLGAQRNEAGARARPEGSRDPNAQQRDIRAAFSSSSQKLLPRSAGVGRRLVVRADVKVISTGEACRRGLAAGIDKLADAVSVTLGPKGRNVVIDQDDVPKVINDGVTIAKAIELPNALEHAGATLLQEIASKTNSAVGDGTTTAIVLAREIINLGLLAVATGANPVALRRGIDKAVHELIKILKSKCIPVSTKEDIKAVASISSGNDEYVGNLIADALEKIGPDGIIKIESSSSIYTTVEVQEGMKIDKGYISPYFITNQDKSIVEFENTRVLLTDQRVNDVQEILPLLEKTTQLSVPLLIIAEDVSHEVYSTLVLNKLNGLLNVAVVKCPGLGDEKKAILQDIAIMTGADFFASDLGWGLHGITSDQLGMAQKITITSESTTIIAHPSMRPEIEARIMQLKKDLEETTSSYLKERFSARIAKLSRGVGVIKVGAATEAELEDRKLRVEDAKNATFAAISEGITPGGGVTYVHLSKHIPSIMDLVDDTEEKMGVNIVGKALLVPAMTIARNAGADGPAVVEKLLASEWRVGYNAMTDEFEDLVAAGVVDPCRVARCVLQNSASIAGLILMTQAMMFDKIKKKKSPIPEIPGIPPLQISQKAKA</sequence>
<dbReference type="ExpressionAtlas" id="A0A3L6G116">
    <property type="expression patterns" value="baseline and differential"/>
</dbReference>
<dbReference type="Pfam" id="PF00118">
    <property type="entry name" value="Cpn60_TCP1"/>
    <property type="match status" value="1"/>
</dbReference>
<evidence type="ECO:0000313" key="12">
    <source>
        <dbReference type="EMBL" id="PWZ40433.1"/>
    </source>
</evidence>
<reference evidence="12" key="1">
    <citation type="journal article" date="2018" name="Nat. Genet.">
        <title>Extensive intraspecific gene order and gene structural variations between Mo17 and other maize genomes.</title>
        <authorList>
            <person name="Sun S."/>
            <person name="Zhou Y."/>
            <person name="Chen J."/>
            <person name="Shi J."/>
            <person name="Zhao H."/>
            <person name="Zhao H."/>
            <person name="Song W."/>
            <person name="Zhang M."/>
            <person name="Cui Y."/>
            <person name="Dong X."/>
            <person name="Liu H."/>
            <person name="Ma X."/>
            <person name="Jiao Y."/>
            <person name="Wang B."/>
            <person name="Wei X."/>
            <person name="Stein J.C."/>
            <person name="Glaubitz J.C."/>
            <person name="Lu F."/>
            <person name="Yu G."/>
            <person name="Liang C."/>
            <person name="Fengler K."/>
            <person name="Li B."/>
            <person name="Rafalski A."/>
            <person name="Schnable P.S."/>
            <person name="Ware D.H."/>
            <person name="Buckler E.S."/>
            <person name="Lai J."/>
        </authorList>
    </citation>
    <scope>NUCLEOTIDE SEQUENCE [LARGE SCALE GENOMIC DNA]</scope>
    <source>
        <tissue evidence="12">Seedling</tissue>
    </source>
</reference>
<evidence type="ECO:0000256" key="11">
    <source>
        <dbReference type="SAM" id="Phobius"/>
    </source>
</evidence>
<name>A0A3L6G116_MAIZE</name>
<dbReference type="InterPro" id="IPR002423">
    <property type="entry name" value="Cpn60/GroEL/TCP-1"/>
</dbReference>
<organism evidence="12">
    <name type="scientific">Zea mays</name>
    <name type="common">Maize</name>
    <dbReference type="NCBI Taxonomy" id="4577"/>
    <lineage>
        <taxon>Eukaryota</taxon>
        <taxon>Viridiplantae</taxon>
        <taxon>Streptophyta</taxon>
        <taxon>Embryophyta</taxon>
        <taxon>Tracheophyta</taxon>
        <taxon>Spermatophyta</taxon>
        <taxon>Magnoliopsida</taxon>
        <taxon>Liliopsida</taxon>
        <taxon>Poales</taxon>
        <taxon>Poaceae</taxon>
        <taxon>PACMAD clade</taxon>
        <taxon>Panicoideae</taxon>
        <taxon>Andropogonodae</taxon>
        <taxon>Andropogoneae</taxon>
        <taxon>Tripsacinae</taxon>
        <taxon>Zea</taxon>
    </lineage>
</organism>
<evidence type="ECO:0000256" key="9">
    <source>
        <dbReference type="RuleBase" id="RU000418"/>
    </source>
</evidence>
<comment type="similarity">
    <text evidence="2 9">Belongs to the chaperonin (HSP60) family.</text>
</comment>
<dbReference type="PRINTS" id="PR00298">
    <property type="entry name" value="CHAPERONIN60"/>
</dbReference>
<comment type="subcellular location">
    <subcellularLocation>
        <location evidence="1">Mitochondrion matrix</location>
    </subcellularLocation>
</comment>
<feature type="transmembrane region" description="Helical" evidence="11">
    <location>
        <begin position="198"/>
        <end position="225"/>
    </location>
</feature>
<dbReference type="CDD" id="cd03344">
    <property type="entry name" value="GroEL"/>
    <property type="match status" value="1"/>
</dbReference>
<dbReference type="FunFam" id="3.50.7.10:FF:000001">
    <property type="entry name" value="60 kDa chaperonin"/>
    <property type="match status" value="1"/>
</dbReference>
<feature type="compositionally biased region" description="Low complexity" evidence="10">
    <location>
        <begin position="392"/>
        <end position="409"/>
    </location>
</feature>
<keyword evidence="11" id="KW-0812">Transmembrane</keyword>
<dbReference type="FunFam" id="1.10.560.10:FF:000026">
    <property type="entry name" value="Chaperonin 60 subunit alpha 2 chloroplastic"/>
    <property type="match status" value="1"/>
</dbReference>
<keyword evidence="7" id="KW-0143">Chaperone</keyword>
<feature type="transmembrane region" description="Helical" evidence="11">
    <location>
        <begin position="12"/>
        <end position="32"/>
    </location>
</feature>
<dbReference type="PANTHER" id="PTHR45633">
    <property type="entry name" value="60 KDA HEAT SHOCK PROTEIN, MITOCHONDRIAL"/>
    <property type="match status" value="1"/>
</dbReference>
<dbReference type="InterPro" id="IPR027413">
    <property type="entry name" value="GROEL-like_equatorial_sf"/>
</dbReference>
<keyword evidence="3" id="KW-0547">Nucleotide-binding</keyword>
<evidence type="ECO:0000256" key="1">
    <source>
        <dbReference type="ARBA" id="ARBA00004305"/>
    </source>
</evidence>
<evidence type="ECO:0000256" key="6">
    <source>
        <dbReference type="ARBA" id="ARBA00023128"/>
    </source>
</evidence>
<keyword evidence="11" id="KW-0472">Membrane</keyword>
<proteinExistence type="inferred from homology"/>
<dbReference type="SUPFAM" id="SSF48592">
    <property type="entry name" value="GroEL equatorial domain-like"/>
    <property type="match status" value="1"/>
</dbReference>
<comment type="caution">
    <text evidence="12">The sequence shown here is derived from an EMBL/GenBank/DDBJ whole genome shotgun (WGS) entry which is preliminary data.</text>
</comment>
<dbReference type="Gene3D" id="3.30.260.10">
    <property type="entry name" value="TCP-1-like chaperonin intermediate domain"/>
    <property type="match status" value="1"/>
</dbReference>
<dbReference type="NCBIfam" id="NF009488">
    <property type="entry name" value="PRK12850.1"/>
    <property type="match status" value="1"/>
</dbReference>
<evidence type="ECO:0000256" key="5">
    <source>
        <dbReference type="ARBA" id="ARBA00022946"/>
    </source>
</evidence>
<dbReference type="InterPro" id="IPR001844">
    <property type="entry name" value="Cpn60/GroEL"/>
</dbReference>
<dbReference type="SUPFAM" id="SSF54849">
    <property type="entry name" value="GroEL-intermediate domain like"/>
    <property type="match status" value="1"/>
</dbReference>
<dbReference type="NCBIfam" id="NF009487">
    <property type="entry name" value="PRK12849.1"/>
    <property type="match status" value="1"/>
</dbReference>